<evidence type="ECO:0000256" key="1">
    <source>
        <dbReference type="SAM" id="MobiDB-lite"/>
    </source>
</evidence>
<reference evidence="3 4" key="1">
    <citation type="submission" date="2019-07" db="EMBL/GenBank/DDBJ databases">
        <title>Whole genome shotgun sequence of Aeromicrobium flavum NBRC 107625.</title>
        <authorList>
            <person name="Hosoyama A."/>
            <person name="Uohara A."/>
            <person name="Ohji S."/>
            <person name="Ichikawa N."/>
        </authorList>
    </citation>
    <scope>NUCLEOTIDE SEQUENCE [LARGE SCALE GENOMIC DNA]</scope>
    <source>
        <strain evidence="3 4">NBRC 107625</strain>
    </source>
</reference>
<organism evidence="3 4">
    <name type="scientific">Aeromicrobium flavum</name>
    <dbReference type="NCBI Taxonomy" id="416568"/>
    <lineage>
        <taxon>Bacteria</taxon>
        <taxon>Bacillati</taxon>
        <taxon>Actinomycetota</taxon>
        <taxon>Actinomycetes</taxon>
        <taxon>Propionibacteriales</taxon>
        <taxon>Nocardioidaceae</taxon>
        <taxon>Aeromicrobium</taxon>
    </lineage>
</organism>
<sequence>MLNRVRRVMIALVVSVLTCAGTLIALSLAASPASAAPSCVPPAVIKWIGVSEYECVIPAPEPSPGTTNPGGENPGSPQPTCDLPAAPAPTSLGDHVLEGPYCQGTRFCVTTDLVVPLALPDGEPPNEDSEARYRWCSSGGTYQLEESWWTGEEEPPSLLERALSAIGQINLATPTLNTSPTGRTLVSLDTWFWAAGASPSATGSAFDLVATATFSSMTVDPGDGSGTISCPLTTTRAAAESDCSHAYRRMSSGGTATVGGRPAYSASVRLVYDLSFTVGGNAIVVPGAPATLEAPLDSAAIRVDEVQSIVTDVD</sequence>
<protein>
    <recommendedName>
        <fullName evidence="5">ATP/GTP-binding protein</fullName>
    </recommendedName>
</protein>
<evidence type="ECO:0000256" key="2">
    <source>
        <dbReference type="SAM" id="SignalP"/>
    </source>
</evidence>
<evidence type="ECO:0000313" key="4">
    <source>
        <dbReference type="Proteomes" id="UP000321769"/>
    </source>
</evidence>
<dbReference type="RefSeq" id="WP_146828041.1">
    <property type="nucleotide sequence ID" value="NZ_BAAAYQ010000005.1"/>
</dbReference>
<evidence type="ECO:0008006" key="5">
    <source>
        <dbReference type="Google" id="ProtNLM"/>
    </source>
</evidence>
<proteinExistence type="predicted"/>
<feature type="chain" id="PRO_5021817069" description="ATP/GTP-binding protein" evidence="2">
    <location>
        <begin position="36"/>
        <end position="314"/>
    </location>
</feature>
<dbReference type="Proteomes" id="UP000321769">
    <property type="component" value="Unassembled WGS sequence"/>
</dbReference>
<dbReference type="OrthoDB" id="5173094at2"/>
<evidence type="ECO:0000313" key="3">
    <source>
        <dbReference type="EMBL" id="GEO90174.1"/>
    </source>
</evidence>
<feature type="region of interest" description="Disordered" evidence="1">
    <location>
        <begin position="59"/>
        <end position="89"/>
    </location>
</feature>
<accession>A0A512HXM2</accession>
<feature type="compositionally biased region" description="Low complexity" evidence="1">
    <location>
        <begin position="64"/>
        <end position="75"/>
    </location>
</feature>
<feature type="signal peptide" evidence="2">
    <location>
        <begin position="1"/>
        <end position="35"/>
    </location>
</feature>
<dbReference type="AlphaFoldDB" id="A0A512HXM2"/>
<dbReference type="EMBL" id="BJZQ01000015">
    <property type="protein sequence ID" value="GEO90174.1"/>
    <property type="molecule type" value="Genomic_DNA"/>
</dbReference>
<comment type="caution">
    <text evidence="3">The sequence shown here is derived from an EMBL/GenBank/DDBJ whole genome shotgun (WGS) entry which is preliminary data.</text>
</comment>
<name>A0A512HXM2_9ACTN</name>
<gene>
    <name evidence="3" type="ORF">AFL01nite_25010</name>
</gene>
<keyword evidence="2" id="KW-0732">Signal</keyword>
<keyword evidence="4" id="KW-1185">Reference proteome</keyword>